<protein>
    <submittedName>
        <fullName evidence="2">Uncharacterized protein</fullName>
    </submittedName>
</protein>
<accession>A0ABX7GWN7</accession>
<reference evidence="2 3" key="1">
    <citation type="submission" date="2020-10" db="EMBL/GenBank/DDBJ databases">
        <title>Phylogeny of dyella-like bacteria.</title>
        <authorList>
            <person name="Fu J."/>
        </authorList>
    </citation>
    <scope>NUCLEOTIDE SEQUENCE [LARGE SCALE GENOMIC DNA]</scope>
    <source>
        <strain evidence="2 3">DHOB09</strain>
    </source>
</reference>
<dbReference type="EMBL" id="CP064030">
    <property type="protein sequence ID" value="QRN53615.1"/>
    <property type="molecule type" value="Genomic_DNA"/>
</dbReference>
<dbReference type="Proteomes" id="UP000663181">
    <property type="component" value="Chromosome"/>
</dbReference>
<feature type="region of interest" description="Disordered" evidence="1">
    <location>
        <begin position="77"/>
        <end position="130"/>
    </location>
</feature>
<dbReference type="PROSITE" id="PS51257">
    <property type="entry name" value="PROKAR_LIPOPROTEIN"/>
    <property type="match status" value="1"/>
</dbReference>
<keyword evidence="3" id="KW-1185">Reference proteome</keyword>
<dbReference type="RefSeq" id="WP_188795674.1">
    <property type="nucleotide sequence ID" value="NZ_BMIZ01000001.1"/>
</dbReference>
<evidence type="ECO:0000313" key="3">
    <source>
        <dbReference type="Proteomes" id="UP000663181"/>
    </source>
</evidence>
<proteinExistence type="predicted"/>
<evidence type="ECO:0000313" key="2">
    <source>
        <dbReference type="EMBL" id="QRN53615.1"/>
    </source>
</evidence>
<sequence length="130" mass="14430">MMQRQVTHAAGSFAACATCNKEPHHYTAHGSTRHEDPVFSAMRERHQLECVCERRTGWCSTLAEAVRLWEELGETLPPVTSIETGGNVHPIRTHRTADTVSHTLERRPDEAQTSHAEHGDGYGADVMLDG</sequence>
<evidence type="ECO:0000256" key="1">
    <source>
        <dbReference type="SAM" id="MobiDB-lite"/>
    </source>
</evidence>
<name>A0ABX7GWN7_9GAMM</name>
<gene>
    <name evidence="2" type="ORF">ISN74_19790</name>
</gene>
<feature type="compositionally biased region" description="Basic and acidic residues" evidence="1">
    <location>
        <begin position="103"/>
        <end position="120"/>
    </location>
</feature>
<organism evidence="2 3">
    <name type="scientific">Dyella caseinilytica</name>
    <dbReference type="NCBI Taxonomy" id="1849581"/>
    <lineage>
        <taxon>Bacteria</taxon>
        <taxon>Pseudomonadati</taxon>
        <taxon>Pseudomonadota</taxon>
        <taxon>Gammaproteobacteria</taxon>
        <taxon>Lysobacterales</taxon>
        <taxon>Rhodanobacteraceae</taxon>
        <taxon>Dyella</taxon>
    </lineage>
</organism>